<sequence>MIIFDLVIDLFFTLYSSLGFGTKEYKIQTKMEKLGEEYPNMLQCYQHNQRIFETDDNLAELVLSLNLKSVVEKKKFVSLVNQRFKDYT</sequence>
<reference evidence="1 2" key="1">
    <citation type="submission" date="2016-04" db="EMBL/GenBank/DDBJ databases">
        <title>Complete genome sequence of Bacillus oceanisediminis strain 2691.</title>
        <authorList>
            <person name="Jeong H."/>
            <person name="Kim H.J."/>
            <person name="Lee D.-W."/>
        </authorList>
    </citation>
    <scope>NUCLEOTIDE SEQUENCE [LARGE SCALE GENOMIC DNA]</scope>
    <source>
        <strain evidence="1 2">2691</strain>
    </source>
</reference>
<dbReference type="Proteomes" id="UP000077856">
    <property type="component" value="Chromosome"/>
</dbReference>
<dbReference type="KEGG" id="bon:A361_04190"/>
<proteinExistence type="predicted"/>
<dbReference type="EMBL" id="CP015506">
    <property type="protein sequence ID" value="AND38347.1"/>
    <property type="molecule type" value="Genomic_DNA"/>
</dbReference>
<dbReference type="RefSeq" id="WP_019379445.1">
    <property type="nucleotide sequence ID" value="NZ_CP015506.1"/>
</dbReference>
<accession>A0A160M789</accession>
<protein>
    <submittedName>
        <fullName evidence="1">Uncharacterized protein</fullName>
    </submittedName>
</protein>
<dbReference type="AlphaFoldDB" id="A0A160M789"/>
<dbReference type="STRING" id="1196031.A361_04190"/>
<organism evidence="1 2">
    <name type="scientific">Cytobacillus oceanisediminis 2691</name>
    <dbReference type="NCBI Taxonomy" id="1196031"/>
    <lineage>
        <taxon>Bacteria</taxon>
        <taxon>Bacillati</taxon>
        <taxon>Bacillota</taxon>
        <taxon>Bacilli</taxon>
        <taxon>Bacillales</taxon>
        <taxon>Bacillaceae</taxon>
        <taxon>Cytobacillus</taxon>
    </lineage>
</organism>
<gene>
    <name evidence="1" type="ORF">A361_04190</name>
</gene>
<name>A0A160M789_9BACI</name>
<evidence type="ECO:0000313" key="1">
    <source>
        <dbReference type="EMBL" id="AND38347.1"/>
    </source>
</evidence>
<evidence type="ECO:0000313" key="2">
    <source>
        <dbReference type="Proteomes" id="UP000077856"/>
    </source>
</evidence>
<dbReference type="eggNOG" id="ENOG5030D7Z">
    <property type="taxonomic scope" value="Bacteria"/>
</dbReference>